<sequence>MSAAATAGKLARAPADPGKAGGPGGAAPGAPAAAPPAKEIPEVLVDPRSRRRYLRGRFLGKGGFAKCFEISDADTKEVFAGKIVPKSLLLKPHQKEKMSMEISIHRSLAHQHIVGFHGFFEDNDFVFVVLELCRRRSLLELHKRRKALTEPEARYYLRQIVLGCQYLHRNRVIHRDLKLGNLFLNEDLEVKIGDFGLATKVEYDGERKKTLCGTPNYIAPEVLSKKGHSFEVDVWSIGCIMYTLLVGKPPFETSCLKETYLRIKKNDYSIPKHVNPVAASLIQKMLQTDPTARPTIHELLNDEFFTSGYIPARLPITCLTIAPRFSIAPSSLDPSSRKPLTVLNKGTENPMPERPREKEEPGVRETNEVVDCHLGDMLQQLHSVNASKPSERGLVRQEEAEDPACIPIFWVSKWVDYSDKYGLGYQLCDNSVGVLFNDSTRLILYNDGDSLQYIERDGTESYLTVSSHPNSLMKKVSTSRWLVAAWPGAAEREARAGRLGSNSGLPPSFSNKITLLKYFRNYMSEHLLKAGANITPREGDELARLPYLRTWFRTRSAIILHLSNGCVQINFFQVKRGGSVGVRDLYLSTGPQSRVGSGRCGTCAWHQAIGRAGVGAGTPCQWECLPSTPWPVRAAGAFRPLVTLSPLLGPYQTHPVPTDGSRDLHRREAGLPHIPPEPAGGIRLLQGAGQPAPLCPHHGGQAAELPLGRQPSQGLLVGLAPLWTGIPSHPHSILACTG</sequence>
<dbReference type="CDD" id="cd13118">
    <property type="entry name" value="POLO_box_1"/>
    <property type="match status" value="1"/>
</dbReference>
<reference evidence="20" key="2">
    <citation type="submission" date="2025-09" db="UniProtKB">
        <authorList>
            <consortium name="Ensembl"/>
        </authorList>
    </citation>
    <scope>IDENTIFICATION</scope>
</reference>
<dbReference type="PROSITE" id="PS50011">
    <property type="entry name" value="PROTEIN_KINASE_DOM"/>
    <property type="match status" value="1"/>
</dbReference>
<dbReference type="GO" id="GO:0071168">
    <property type="term" value="P:protein localization to chromatin"/>
    <property type="evidence" value="ECO:0007669"/>
    <property type="project" value="Ensembl"/>
</dbReference>
<comment type="subcellular location">
    <subcellularLocation>
        <location evidence="3">Cytoplasm</location>
        <location evidence="3">Cytoskeleton</location>
        <location evidence="3">Microtubule organizing center</location>
        <location evidence="3">Centrosome</location>
    </subcellularLocation>
    <subcellularLocation>
        <location evidence="2">Midbody</location>
    </subcellularLocation>
    <subcellularLocation>
        <location evidence="1">Nucleus</location>
    </subcellularLocation>
</comment>
<dbReference type="EC" id="2.7.11.21" evidence="16"/>
<dbReference type="GO" id="GO:0032436">
    <property type="term" value="P:positive regulation of proteasomal ubiquitin-dependent protein catabolic process"/>
    <property type="evidence" value="ECO:0007669"/>
    <property type="project" value="Ensembl"/>
</dbReference>
<protein>
    <recommendedName>
        <fullName evidence="16">Serine/threonine-protein kinase PLK</fullName>
        <ecNumber evidence="16">2.7.11.21</ecNumber>
    </recommendedName>
    <alternativeName>
        <fullName evidence="16">Polo-like kinase</fullName>
    </alternativeName>
</protein>
<evidence type="ECO:0000259" key="19">
    <source>
        <dbReference type="PROSITE" id="PS50078"/>
    </source>
</evidence>
<dbReference type="InterPro" id="IPR036947">
    <property type="entry name" value="POLO_box_dom_sf"/>
</dbReference>
<dbReference type="GO" id="GO:0004674">
    <property type="term" value="F:protein serine/threonine kinase activity"/>
    <property type="evidence" value="ECO:0007669"/>
    <property type="project" value="UniProtKB-KW"/>
</dbReference>
<accession>A0A8C7ELQ2</accession>
<dbReference type="InterPro" id="IPR011009">
    <property type="entry name" value="Kinase-like_dom_sf"/>
</dbReference>
<evidence type="ECO:0000256" key="11">
    <source>
        <dbReference type="ARBA" id="ARBA00023212"/>
    </source>
</evidence>
<dbReference type="GO" id="GO:0005876">
    <property type="term" value="C:spindle microtubule"/>
    <property type="evidence" value="ECO:0007669"/>
    <property type="project" value="Ensembl"/>
</dbReference>
<dbReference type="GO" id="GO:0043066">
    <property type="term" value="P:negative regulation of apoptotic process"/>
    <property type="evidence" value="ECO:0007669"/>
    <property type="project" value="Ensembl"/>
</dbReference>
<dbReference type="GO" id="GO:0070194">
    <property type="term" value="P:synaptonemal complex disassembly"/>
    <property type="evidence" value="ECO:0007669"/>
    <property type="project" value="Ensembl"/>
</dbReference>
<name>A0A8C7ELQ2_NEOVI</name>
<evidence type="ECO:0000256" key="3">
    <source>
        <dbReference type="ARBA" id="ARBA00004300"/>
    </source>
</evidence>
<dbReference type="GO" id="GO:0090435">
    <property type="term" value="P:protein localization to nuclear envelope"/>
    <property type="evidence" value="ECO:0007669"/>
    <property type="project" value="Ensembl"/>
</dbReference>
<evidence type="ECO:0000256" key="9">
    <source>
        <dbReference type="ARBA" id="ARBA00022777"/>
    </source>
</evidence>
<evidence type="ECO:0000256" key="2">
    <source>
        <dbReference type="ARBA" id="ARBA00004214"/>
    </source>
</evidence>
<dbReference type="GO" id="GO:0005814">
    <property type="term" value="C:centriole"/>
    <property type="evidence" value="ECO:0007669"/>
    <property type="project" value="Ensembl"/>
</dbReference>
<dbReference type="GO" id="GO:0000132">
    <property type="term" value="P:establishment of mitotic spindle orientation"/>
    <property type="evidence" value="ECO:0007669"/>
    <property type="project" value="Ensembl"/>
</dbReference>
<dbReference type="GO" id="GO:0007052">
    <property type="term" value="P:mitotic spindle organization"/>
    <property type="evidence" value="ECO:0007669"/>
    <property type="project" value="TreeGrafter"/>
</dbReference>
<dbReference type="Ensembl" id="ENSNVIT00000008543.1">
    <property type="protein sequence ID" value="ENSNVIP00000007299.1"/>
    <property type="gene ID" value="ENSNVIG00000005796.1"/>
</dbReference>
<dbReference type="GO" id="GO:0007094">
    <property type="term" value="P:mitotic spindle assembly checkpoint signaling"/>
    <property type="evidence" value="ECO:0007669"/>
    <property type="project" value="Ensembl"/>
</dbReference>
<dbReference type="GO" id="GO:0000287">
    <property type="term" value="F:magnesium ion binding"/>
    <property type="evidence" value="ECO:0007669"/>
    <property type="project" value="Ensembl"/>
</dbReference>
<dbReference type="AlphaFoldDB" id="A0A8C7ELQ2"/>
<proteinExistence type="inferred from homology"/>
<keyword evidence="5 16" id="KW-0723">Serine/threonine-protein kinase</keyword>
<keyword evidence="8 15" id="KW-0547">Nucleotide-binding</keyword>
<evidence type="ECO:0000313" key="20">
    <source>
        <dbReference type="Ensembl" id="ENSNVIP00000007299.1"/>
    </source>
</evidence>
<dbReference type="GO" id="GO:0000070">
    <property type="term" value="P:mitotic sister chromatid segregation"/>
    <property type="evidence" value="ECO:0007669"/>
    <property type="project" value="Ensembl"/>
</dbReference>
<evidence type="ECO:0000256" key="7">
    <source>
        <dbReference type="ARBA" id="ARBA00022737"/>
    </source>
</evidence>
<dbReference type="GO" id="GO:0000724">
    <property type="term" value="P:double-strand break repair via homologous recombination"/>
    <property type="evidence" value="ECO:0007669"/>
    <property type="project" value="Ensembl"/>
</dbReference>
<feature type="domain" description="Protein kinase" evidence="18">
    <location>
        <begin position="53"/>
        <end position="305"/>
    </location>
</feature>
<evidence type="ECO:0000256" key="14">
    <source>
        <dbReference type="ARBA" id="ARBA00048347"/>
    </source>
</evidence>
<dbReference type="GO" id="GO:0045184">
    <property type="term" value="P:establishment of protein localization"/>
    <property type="evidence" value="ECO:0007669"/>
    <property type="project" value="Ensembl"/>
</dbReference>
<comment type="similarity">
    <text evidence="16">Belongs to the protein kinase superfamily. Ser/Thr protein kinase family. CDC5/Polo subfamily.</text>
</comment>
<dbReference type="GO" id="GO:2000042">
    <property type="term" value="P:negative regulation of double-strand break repair via homologous recombination"/>
    <property type="evidence" value="ECO:0007669"/>
    <property type="project" value="Ensembl"/>
</dbReference>
<dbReference type="PROSITE" id="PS00108">
    <property type="entry name" value="PROTEIN_KINASE_ST"/>
    <property type="match status" value="1"/>
</dbReference>
<dbReference type="Pfam" id="PF00069">
    <property type="entry name" value="Pkinase"/>
    <property type="match status" value="1"/>
</dbReference>
<dbReference type="PROSITE" id="PS50078">
    <property type="entry name" value="POLO_BOX"/>
    <property type="match status" value="1"/>
</dbReference>
<dbReference type="Proteomes" id="UP000694425">
    <property type="component" value="Unplaced"/>
</dbReference>
<dbReference type="InterPro" id="IPR033701">
    <property type="entry name" value="POLO_box_1"/>
</dbReference>
<evidence type="ECO:0000256" key="15">
    <source>
        <dbReference type="PROSITE-ProRule" id="PRU10141"/>
    </source>
</evidence>
<evidence type="ECO:0000256" key="8">
    <source>
        <dbReference type="ARBA" id="ARBA00022741"/>
    </source>
</evidence>
<dbReference type="GO" id="GO:0032465">
    <property type="term" value="P:regulation of cytokinesis"/>
    <property type="evidence" value="ECO:0007669"/>
    <property type="project" value="Ensembl"/>
</dbReference>
<evidence type="ECO:0000259" key="18">
    <source>
        <dbReference type="PROSITE" id="PS50011"/>
    </source>
</evidence>
<dbReference type="GO" id="GO:0051233">
    <property type="term" value="C:spindle midzone"/>
    <property type="evidence" value="ECO:0007669"/>
    <property type="project" value="Ensembl"/>
</dbReference>
<dbReference type="Gene3D" id="3.30.1120.30">
    <property type="entry name" value="POLO box domain"/>
    <property type="match status" value="2"/>
</dbReference>
<keyword evidence="4" id="KW-0963">Cytoplasm</keyword>
<feature type="region of interest" description="Disordered" evidence="17">
    <location>
        <begin position="1"/>
        <end position="39"/>
    </location>
</feature>
<dbReference type="GO" id="GO:0051299">
    <property type="term" value="P:centrosome separation"/>
    <property type="evidence" value="ECO:0007669"/>
    <property type="project" value="Ensembl"/>
</dbReference>
<feature type="domain" description="POLO box" evidence="19">
    <location>
        <begin position="410"/>
        <end position="525"/>
    </location>
</feature>
<feature type="region of interest" description="Disordered" evidence="17">
    <location>
        <begin position="331"/>
        <end position="364"/>
    </location>
</feature>
<evidence type="ECO:0000256" key="12">
    <source>
        <dbReference type="ARBA" id="ARBA00023242"/>
    </source>
</evidence>
<dbReference type="GO" id="GO:1990166">
    <property type="term" value="P:protein localization to site of double-strand break"/>
    <property type="evidence" value="ECO:0007669"/>
    <property type="project" value="Ensembl"/>
</dbReference>
<dbReference type="GO" id="GO:0071539">
    <property type="term" value="P:protein localization to centrosome"/>
    <property type="evidence" value="ECO:0007669"/>
    <property type="project" value="Ensembl"/>
</dbReference>
<evidence type="ECO:0000256" key="5">
    <source>
        <dbReference type="ARBA" id="ARBA00022527"/>
    </source>
</evidence>
<dbReference type="InterPro" id="IPR000719">
    <property type="entry name" value="Prot_kinase_dom"/>
</dbReference>
<dbReference type="InterPro" id="IPR000959">
    <property type="entry name" value="POLO_box_dom"/>
</dbReference>
<dbReference type="GO" id="GO:0000785">
    <property type="term" value="C:chromatin"/>
    <property type="evidence" value="ECO:0007669"/>
    <property type="project" value="Ensembl"/>
</dbReference>
<dbReference type="GO" id="GO:0042802">
    <property type="term" value="F:identical protein binding"/>
    <property type="evidence" value="ECO:0007669"/>
    <property type="project" value="Ensembl"/>
</dbReference>
<dbReference type="GO" id="GO:0000122">
    <property type="term" value="P:negative regulation of transcription by RNA polymerase II"/>
    <property type="evidence" value="ECO:0007669"/>
    <property type="project" value="Ensembl"/>
</dbReference>
<dbReference type="GO" id="GO:0030496">
    <property type="term" value="C:midbody"/>
    <property type="evidence" value="ECO:0007669"/>
    <property type="project" value="UniProtKB-SubCell"/>
</dbReference>
<dbReference type="GO" id="GO:1904776">
    <property type="term" value="P:regulation of protein localization to cell cortex"/>
    <property type="evidence" value="ECO:0007669"/>
    <property type="project" value="Ensembl"/>
</dbReference>
<dbReference type="SUPFAM" id="SSF56112">
    <property type="entry name" value="Protein kinase-like (PK-like)"/>
    <property type="match status" value="1"/>
</dbReference>
<dbReference type="GO" id="GO:0019901">
    <property type="term" value="F:protein kinase binding"/>
    <property type="evidence" value="ECO:0007669"/>
    <property type="project" value="Ensembl"/>
</dbReference>
<dbReference type="PROSITE" id="PS00107">
    <property type="entry name" value="PROTEIN_KINASE_ATP"/>
    <property type="match status" value="1"/>
</dbReference>
<dbReference type="GO" id="GO:1901673">
    <property type="term" value="P:regulation of mitotic spindle assembly"/>
    <property type="evidence" value="ECO:0007669"/>
    <property type="project" value="Ensembl"/>
</dbReference>
<keyword evidence="12" id="KW-0539">Nucleus</keyword>
<dbReference type="GO" id="GO:0097431">
    <property type="term" value="C:mitotic spindle pole"/>
    <property type="evidence" value="ECO:0007669"/>
    <property type="project" value="Ensembl"/>
</dbReference>
<keyword evidence="10 15" id="KW-0067">ATP-binding</keyword>
<evidence type="ECO:0000256" key="1">
    <source>
        <dbReference type="ARBA" id="ARBA00004123"/>
    </source>
</evidence>
<dbReference type="Pfam" id="PF00659">
    <property type="entry name" value="POLO_box"/>
    <property type="match status" value="1"/>
</dbReference>
<dbReference type="GO" id="GO:0005524">
    <property type="term" value="F:ATP binding"/>
    <property type="evidence" value="ECO:0007669"/>
    <property type="project" value="UniProtKB-UniRule"/>
</dbReference>
<keyword evidence="11" id="KW-0206">Cytoskeleton</keyword>
<dbReference type="PANTHER" id="PTHR24345">
    <property type="entry name" value="SERINE/THREONINE-PROTEIN KINASE PLK"/>
    <property type="match status" value="1"/>
</dbReference>
<dbReference type="GO" id="GO:0034451">
    <property type="term" value="C:centriolar satellite"/>
    <property type="evidence" value="ECO:0007669"/>
    <property type="project" value="Ensembl"/>
</dbReference>
<dbReference type="Gene3D" id="3.30.200.20">
    <property type="entry name" value="Phosphorylase Kinase, domain 1"/>
    <property type="match status" value="1"/>
</dbReference>
<evidence type="ECO:0000256" key="17">
    <source>
        <dbReference type="SAM" id="MobiDB-lite"/>
    </source>
</evidence>
<feature type="compositionally biased region" description="Low complexity" evidence="17">
    <location>
        <begin position="28"/>
        <end position="37"/>
    </location>
</feature>
<dbReference type="GO" id="GO:0016567">
    <property type="term" value="P:protein ubiquitination"/>
    <property type="evidence" value="ECO:0007669"/>
    <property type="project" value="Ensembl"/>
</dbReference>
<dbReference type="GO" id="GO:0000795">
    <property type="term" value="C:synaptonemal complex"/>
    <property type="evidence" value="ECO:0007669"/>
    <property type="project" value="Ensembl"/>
</dbReference>
<dbReference type="PANTHER" id="PTHR24345:SF93">
    <property type="entry name" value="SERINE_THREONINE-PROTEIN KINASE PLK1"/>
    <property type="match status" value="1"/>
</dbReference>
<evidence type="ECO:0000256" key="13">
    <source>
        <dbReference type="ARBA" id="ARBA00047802"/>
    </source>
</evidence>
<dbReference type="GO" id="GO:0005737">
    <property type="term" value="C:cytoplasm"/>
    <property type="evidence" value="ECO:0007669"/>
    <property type="project" value="TreeGrafter"/>
</dbReference>
<dbReference type="GO" id="GO:0097681">
    <property type="term" value="P:double-strand break repair via alternative nonhomologous end joining"/>
    <property type="evidence" value="ECO:0007669"/>
    <property type="project" value="Ensembl"/>
</dbReference>
<dbReference type="GO" id="GO:0106310">
    <property type="term" value="F:protein serine kinase activity"/>
    <property type="evidence" value="ECO:0007669"/>
    <property type="project" value="Ensembl"/>
</dbReference>
<comment type="catalytic activity">
    <reaction evidence="13 16">
        <text>L-threonyl-[protein] + ATP = O-phospho-L-threonyl-[protein] + ADP + H(+)</text>
        <dbReference type="Rhea" id="RHEA:46608"/>
        <dbReference type="Rhea" id="RHEA-COMP:11060"/>
        <dbReference type="Rhea" id="RHEA-COMP:11605"/>
        <dbReference type="ChEBI" id="CHEBI:15378"/>
        <dbReference type="ChEBI" id="CHEBI:30013"/>
        <dbReference type="ChEBI" id="CHEBI:30616"/>
        <dbReference type="ChEBI" id="CHEBI:61977"/>
        <dbReference type="ChEBI" id="CHEBI:456216"/>
        <dbReference type="EC" id="2.7.11.21"/>
    </reaction>
</comment>
<dbReference type="InterPro" id="IPR008271">
    <property type="entry name" value="Ser/Thr_kinase_AS"/>
</dbReference>
<dbReference type="GO" id="GO:0016321">
    <property type="term" value="P:female meiosis chromosome segregation"/>
    <property type="evidence" value="ECO:0007669"/>
    <property type="project" value="Ensembl"/>
</dbReference>
<keyword evidence="21" id="KW-1185">Reference proteome</keyword>
<keyword evidence="7" id="KW-0677">Repeat</keyword>
<comment type="catalytic activity">
    <reaction evidence="14">
        <text>L-seryl-[protein] + ATP = O-phospho-L-seryl-[protein] + ADP + H(+)</text>
        <dbReference type="Rhea" id="RHEA:17989"/>
        <dbReference type="Rhea" id="RHEA-COMP:9863"/>
        <dbReference type="Rhea" id="RHEA-COMP:11604"/>
        <dbReference type="ChEBI" id="CHEBI:15378"/>
        <dbReference type="ChEBI" id="CHEBI:29999"/>
        <dbReference type="ChEBI" id="CHEBI:30616"/>
        <dbReference type="ChEBI" id="CHEBI:83421"/>
        <dbReference type="ChEBI" id="CHEBI:456216"/>
        <dbReference type="EC" id="2.7.11.21"/>
    </reaction>
</comment>
<evidence type="ECO:0000256" key="16">
    <source>
        <dbReference type="RuleBase" id="RU361162"/>
    </source>
</evidence>
<dbReference type="GO" id="GO:0031648">
    <property type="term" value="P:protein destabilization"/>
    <property type="evidence" value="ECO:0007669"/>
    <property type="project" value="Ensembl"/>
</dbReference>
<dbReference type="GO" id="GO:0051081">
    <property type="term" value="P:nuclear membrane disassembly"/>
    <property type="evidence" value="ECO:0007669"/>
    <property type="project" value="Ensembl"/>
</dbReference>
<dbReference type="Gene3D" id="1.10.510.10">
    <property type="entry name" value="Transferase(Phosphotransferase) domain 1"/>
    <property type="match status" value="1"/>
</dbReference>
<feature type="compositionally biased region" description="Basic and acidic residues" evidence="17">
    <location>
        <begin position="351"/>
        <end position="364"/>
    </location>
</feature>
<feature type="binding site" evidence="15">
    <location>
        <position position="82"/>
    </location>
    <ligand>
        <name>ATP</name>
        <dbReference type="ChEBI" id="CHEBI:30616"/>
    </ligand>
</feature>
<dbReference type="SUPFAM" id="SSF82615">
    <property type="entry name" value="Polo-box domain"/>
    <property type="match status" value="3"/>
</dbReference>
<dbReference type="FunFam" id="1.10.510.10:FF:000727">
    <property type="entry name" value="Serine/threonine-protein kinase PLK"/>
    <property type="match status" value="1"/>
</dbReference>
<dbReference type="GO" id="GO:0001578">
    <property type="term" value="P:microtubule bundle formation"/>
    <property type="evidence" value="ECO:0007669"/>
    <property type="project" value="Ensembl"/>
</dbReference>
<dbReference type="GO" id="GO:0007095">
    <property type="term" value="P:mitotic G2 DNA damage checkpoint signaling"/>
    <property type="evidence" value="ECO:0007669"/>
    <property type="project" value="Ensembl"/>
</dbReference>
<dbReference type="GeneTree" id="ENSGT00940000157752"/>
<keyword evidence="6 16" id="KW-0808">Transferase</keyword>
<dbReference type="InterPro" id="IPR033702">
    <property type="entry name" value="PLK1_cat"/>
</dbReference>
<evidence type="ECO:0000256" key="6">
    <source>
        <dbReference type="ARBA" id="ARBA00022679"/>
    </source>
</evidence>
<dbReference type="GO" id="GO:0045143">
    <property type="term" value="P:homologous chromosome segregation"/>
    <property type="evidence" value="ECO:0007669"/>
    <property type="project" value="Ensembl"/>
</dbReference>
<dbReference type="GO" id="GO:0000281">
    <property type="term" value="P:mitotic cytokinesis"/>
    <property type="evidence" value="ECO:0007669"/>
    <property type="project" value="Ensembl"/>
</dbReference>
<dbReference type="GO" id="GO:0000940">
    <property type="term" value="C:outer kinetochore"/>
    <property type="evidence" value="ECO:0007669"/>
    <property type="project" value="Ensembl"/>
</dbReference>
<dbReference type="FunFam" id="3.30.200.20:FF:000284">
    <property type="entry name" value="Serine/threonine-protein kinase PLK"/>
    <property type="match status" value="1"/>
</dbReference>
<reference evidence="20" key="1">
    <citation type="submission" date="2025-08" db="UniProtKB">
        <authorList>
            <consortium name="Ensembl"/>
        </authorList>
    </citation>
    <scope>IDENTIFICATION</scope>
</reference>
<dbReference type="GO" id="GO:0010997">
    <property type="term" value="F:anaphase-promoting complex binding"/>
    <property type="evidence" value="ECO:0007669"/>
    <property type="project" value="Ensembl"/>
</dbReference>
<dbReference type="InterPro" id="IPR017441">
    <property type="entry name" value="Protein_kinase_ATP_BS"/>
</dbReference>
<dbReference type="GO" id="GO:0008017">
    <property type="term" value="F:microtubule binding"/>
    <property type="evidence" value="ECO:0007669"/>
    <property type="project" value="Ensembl"/>
</dbReference>
<evidence type="ECO:0000313" key="21">
    <source>
        <dbReference type="Proteomes" id="UP000694425"/>
    </source>
</evidence>
<gene>
    <name evidence="20" type="primary">PLK1</name>
</gene>
<dbReference type="CDD" id="cd14187">
    <property type="entry name" value="STKc_PLK1"/>
    <property type="match status" value="1"/>
</dbReference>
<organism evidence="20 21">
    <name type="scientific">Neovison vison</name>
    <name type="common">American mink</name>
    <name type="synonym">Mustela vison</name>
    <dbReference type="NCBI Taxonomy" id="452646"/>
    <lineage>
        <taxon>Eukaryota</taxon>
        <taxon>Metazoa</taxon>
        <taxon>Chordata</taxon>
        <taxon>Craniata</taxon>
        <taxon>Vertebrata</taxon>
        <taxon>Euteleostomi</taxon>
        <taxon>Mammalia</taxon>
        <taxon>Eutheria</taxon>
        <taxon>Laurasiatheria</taxon>
        <taxon>Carnivora</taxon>
        <taxon>Caniformia</taxon>
        <taxon>Musteloidea</taxon>
        <taxon>Mustelidae</taxon>
        <taxon>Mustelinae</taxon>
        <taxon>Neogale</taxon>
    </lineage>
</organism>
<evidence type="ECO:0000256" key="4">
    <source>
        <dbReference type="ARBA" id="ARBA00022490"/>
    </source>
</evidence>
<evidence type="ECO:0000256" key="10">
    <source>
        <dbReference type="ARBA" id="ARBA00022840"/>
    </source>
</evidence>
<dbReference type="SMART" id="SM00220">
    <property type="entry name" value="S_TKc"/>
    <property type="match status" value="1"/>
</dbReference>
<dbReference type="GO" id="GO:0000086">
    <property type="term" value="P:G2/M transition of mitotic cell cycle"/>
    <property type="evidence" value="ECO:0007669"/>
    <property type="project" value="Ensembl"/>
</dbReference>
<keyword evidence="9 16" id="KW-0418">Kinase</keyword>